<dbReference type="GO" id="GO:0016020">
    <property type="term" value="C:membrane"/>
    <property type="evidence" value="ECO:0007669"/>
    <property type="project" value="UniProtKB-SubCell"/>
</dbReference>
<dbReference type="EMBL" id="JBGBPQ010000002">
    <property type="protein sequence ID" value="KAL1527593.1"/>
    <property type="molecule type" value="Genomic_DNA"/>
</dbReference>
<dbReference type="Pfam" id="PF10507">
    <property type="entry name" value="TMEM65"/>
    <property type="match status" value="1"/>
</dbReference>
<evidence type="ECO:0000256" key="4">
    <source>
        <dbReference type="ARBA" id="ARBA00023136"/>
    </source>
</evidence>
<name>A0AB34K2V7_PRYPA</name>
<dbReference type="GO" id="GO:0005509">
    <property type="term" value="F:calcium ion binding"/>
    <property type="evidence" value="ECO:0007669"/>
    <property type="project" value="InterPro"/>
</dbReference>
<keyword evidence="4 5" id="KW-0472">Membrane</keyword>
<feature type="transmembrane region" description="Helical" evidence="5">
    <location>
        <begin position="125"/>
        <end position="144"/>
    </location>
</feature>
<keyword evidence="3 5" id="KW-1133">Transmembrane helix</keyword>
<dbReference type="PROSITE" id="PS00018">
    <property type="entry name" value="EF_HAND_1"/>
    <property type="match status" value="1"/>
</dbReference>
<dbReference type="InterPro" id="IPR018247">
    <property type="entry name" value="EF_Hand_1_Ca_BS"/>
</dbReference>
<reference evidence="7 8" key="1">
    <citation type="journal article" date="2024" name="Science">
        <title>Giant polyketide synthase enzymes in the biosynthesis of giant marine polyether toxins.</title>
        <authorList>
            <person name="Fallon T.R."/>
            <person name="Shende V.V."/>
            <person name="Wierzbicki I.H."/>
            <person name="Pendleton A.L."/>
            <person name="Watervoot N.F."/>
            <person name="Auber R.P."/>
            <person name="Gonzalez D.J."/>
            <person name="Wisecaver J.H."/>
            <person name="Moore B.S."/>
        </authorList>
    </citation>
    <scope>NUCLEOTIDE SEQUENCE [LARGE SCALE GENOMIC DNA]</scope>
    <source>
        <strain evidence="7 8">12B1</strain>
    </source>
</reference>
<feature type="transmembrane region" description="Helical" evidence="5">
    <location>
        <begin position="189"/>
        <end position="210"/>
    </location>
</feature>
<evidence type="ECO:0000256" key="5">
    <source>
        <dbReference type="SAM" id="Phobius"/>
    </source>
</evidence>
<comment type="subcellular location">
    <subcellularLocation>
        <location evidence="1">Membrane</location>
        <topology evidence="1">Multi-pass membrane protein</topology>
    </subcellularLocation>
</comment>
<evidence type="ECO:0000259" key="6">
    <source>
        <dbReference type="PROSITE" id="PS50222"/>
    </source>
</evidence>
<dbReference type="Proteomes" id="UP001515480">
    <property type="component" value="Unassembled WGS sequence"/>
</dbReference>
<dbReference type="GO" id="GO:0005739">
    <property type="term" value="C:mitochondrion"/>
    <property type="evidence" value="ECO:0007669"/>
    <property type="project" value="TreeGrafter"/>
</dbReference>
<dbReference type="InterPro" id="IPR019537">
    <property type="entry name" value="TMEM65"/>
</dbReference>
<dbReference type="InterPro" id="IPR002048">
    <property type="entry name" value="EF_hand_dom"/>
</dbReference>
<dbReference type="AlphaFoldDB" id="A0AB34K2V7"/>
<protein>
    <recommendedName>
        <fullName evidence="6">EF-hand domain-containing protein</fullName>
    </recommendedName>
</protein>
<dbReference type="PANTHER" id="PTHR21706:SF15">
    <property type="entry name" value="TRANSMEMBRANE PROTEIN 65"/>
    <property type="match status" value="1"/>
</dbReference>
<dbReference type="PANTHER" id="PTHR21706">
    <property type="entry name" value="TRANSMEMBRANE PROTEIN 65"/>
    <property type="match status" value="1"/>
</dbReference>
<accession>A0AB34K2V7</accession>
<comment type="caution">
    <text evidence="7">The sequence shown here is derived from an EMBL/GenBank/DDBJ whole genome shotgun (WGS) entry which is preliminary data.</text>
</comment>
<dbReference type="PROSITE" id="PS50222">
    <property type="entry name" value="EF_HAND_2"/>
    <property type="match status" value="1"/>
</dbReference>
<proteinExistence type="predicted"/>
<evidence type="ECO:0000256" key="1">
    <source>
        <dbReference type="ARBA" id="ARBA00004141"/>
    </source>
</evidence>
<dbReference type="Gene3D" id="1.10.238.10">
    <property type="entry name" value="EF-hand"/>
    <property type="match status" value="1"/>
</dbReference>
<keyword evidence="2 5" id="KW-0812">Transmembrane</keyword>
<gene>
    <name evidence="7" type="ORF">AB1Y20_008980</name>
</gene>
<organism evidence="7 8">
    <name type="scientific">Prymnesium parvum</name>
    <name type="common">Toxic golden alga</name>
    <dbReference type="NCBI Taxonomy" id="97485"/>
    <lineage>
        <taxon>Eukaryota</taxon>
        <taxon>Haptista</taxon>
        <taxon>Haptophyta</taxon>
        <taxon>Prymnesiophyceae</taxon>
        <taxon>Prymnesiales</taxon>
        <taxon>Prymnesiaceae</taxon>
        <taxon>Prymnesium</taxon>
    </lineage>
</organism>
<evidence type="ECO:0000256" key="2">
    <source>
        <dbReference type="ARBA" id="ARBA00022692"/>
    </source>
</evidence>
<evidence type="ECO:0000313" key="8">
    <source>
        <dbReference type="Proteomes" id="UP001515480"/>
    </source>
</evidence>
<sequence>MGRSRLHWSDTTPSVLAAQVAASDAATQAAILDALSEDAKRQVGLKYLGELEEEFARADINTDGKLSFKEFQLWAKATVERKHAPDEVKLPATPAQLRAVVVQTMVPYMGFGIVDNSMMILSGEAIDNTIGVMFGISTLAAAALGNSFSNGLGMVLHGAIERFACALGLPDPRLTVHQRGTDVVKNVKMAAGIAGVILGCMLGMFPLLLFNAPNSHDSRNSQADASD</sequence>
<feature type="domain" description="EF-hand" evidence="6">
    <location>
        <begin position="46"/>
        <end position="81"/>
    </location>
</feature>
<evidence type="ECO:0000256" key="3">
    <source>
        <dbReference type="ARBA" id="ARBA00022989"/>
    </source>
</evidence>
<evidence type="ECO:0000313" key="7">
    <source>
        <dbReference type="EMBL" id="KAL1527593.1"/>
    </source>
</evidence>
<keyword evidence="8" id="KW-1185">Reference proteome</keyword>